<organism evidence="3">
    <name type="scientific">hydrothermal vent metagenome</name>
    <dbReference type="NCBI Taxonomy" id="652676"/>
    <lineage>
        <taxon>unclassified sequences</taxon>
        <taxon>metagenomes</taxon>
        <taxon>ecological metagenomes</taxon>
    </lineage>
</organism>
<dbReference type="EMBL" id="UOGJ01000068">
    <property type="protein sequence ID" value="VAX35648.1"/>
    <property type="molecule type" value="Genomic_DNA"/>
</dbReference>
<proteinExistence type="inferred from homology"/>
<dbReference type="Pfam" id="PF13343">
    <property type="entry name" value="SBP_bac_6"/>
    <property type="match status" value="1"/>
</dbReference>
<evidence type="ECO:0000256" key="1">
    <source>
        <dbReference type="ARBA" id="ARBA00008520"/>
    </source>
</evidence>
<dbReference type="PANTHER" id="PTHR30006:SF15">
    <property type="entry name" value="IRON-UTILIZATION PERIPLASMIC PROTEIN"/>
    <property type="match status" value="1"/>
</dbReference>
<name>A0A3B1DI17_9ZZZZ</name>
<reference evidence="3" key="1">
    <citation type="submission" date="2018-06" db="EMBL/GenBank/DDBJ databases">
        <authorList>
            <person name="Zhirakovskaya E."/>
        </authorList>
    </citation>
    <scope>NUCLEOTIDE SEQUENCE</scope>
</reference>
<protein>
    <submittedName>
        <fullName evidence="3">Ferric iron ABC transporter, iron-binding protein</fullName>
    </submittedName>
</protein>
<evidence type="ECO:0000313" key="3">
    <source>
        <dbReference type="EMBL" id="VAX35648.1"/>
    </source>
</evidence>
<dbReference type="InterPro" id="IPR026045">
    <property type="entry name" value="Ferric-bd"/>
</dbReference>
<evidence type="ECO:0000256" key="2">
    <source>
        <dbReference type="ARBA" id="ARBA00022729"/>
    </source>
</evidence>
<gene>
    <name evidence="3" type="ORF">MNBD_UNCLBAC01-280</name>
</gene>
<accession>A0A3B1DI17</accession>
<dbReference type="PANTHER" id="PTHR30006">
    <property type="entry name" value="THIAMINE-BINDING PERIPLASMIC PROTEIN-RELATED"/>
    <property type="match status" value="1"/>
</dbReference>
<dbReference type="Gene3D" id="3.40.190.10">
    <property type="entry name" value="Periplasmic binding protein-like II"/>
    <property type="match status" value="2"/>
</dbReference>
<comment type="similarity">
    <text evidence="1">Belongs to the bacterial solute-binding protein 1 family.</text>
</comment>
<dbReference type="PIRSF" id="PIRSF002825">
    <property type="entry name" value="CfbpA"/>
    <property type="match status" value="1"/>
</dbReference>
<keyword evidence="2" id="KW-0732">Signal</keyword>
<dbReference type="AlphaFoldDB" id="A0A3B1DI17"/>
<dbReference type="GO" id="GO:0030288">
    <property type="term" value="C:outer membrane-bounded periplasmic space"/>
    <property type="evidence" value="ECO:0007669"/>
    <property type="project" value="TreeGrafter"/>
</dbReference>
<dbReference type="SUPFAM" id="SSF53850">
    <property type="entry name" value="Periplasmic binding protein-like II"/>
    <property type="match status" value="1"/>
</dbReference>
<sequence length="347" mass="38768">MIKIFRVIIFLSLCWMIVIGNANANELVVFSGRKEPLIRPVIDLFEKEFGIKVILKTGKSAALGQQILQELPSPSADIYIAKESGSLEYLRIKGAFEIYKNNLIENIPEKFRARDGSWVGVSGRSRALLINTELINREAAPKTLIDLLDPKWKGKIAAVNMSNESLVAWVSGLCIALGNMETERILKGLKSNQIQLITKSHTDIRKAVARGEFSMGLINHYYYHLQKKDADSDLRYVDIIYLDQGPGQRGELVNVSGAAIVKGAKNRENAKKFMNFLVSELAQKLFAGVNFEYPLLPSVATNPDVLSSMHCEGPSAIECLRVMDVNLDELGAQLDSTMELLERIDWR</sequence>